<keyword evidence="4 7" id="KW-0238">DNA-binding</keyword>
<organism evidence="10 11">
    <name type="scientific">Alicyclobacillus fodiniaquatilis</name>
    <dbReference type="NCBI Taxonomy" id="1661150"/>
    <lineage>
        <taxon>Bacteria</taxon>
        <taxon>Bacillati</taxon>
        <taxon>Bacillota</taxon>
        <taxon>Bacilli</taxon>
        <taxon>Bacillales</taxon>
        <taxon>Alicyclobacillaceae</taxon>
        <taxon>Alicyclobacillus</taxon>
    </lineage>
</organism>
<dbReference type="Proteomes" id="UP001597079">
    <property type="component" value="Unassembled WGS sequence"/>
</dbReference>
<evidence type="ECO:0000256" key="5">
    <source>
        <dbReference type="ARBA" id="ARBA00023163"/>
    </source>
</evidence>
<evidence type="ECO:0000256" key="3">
    <source>
        <dbReference type="ARBA" id="ARBA00023015"/>
    </source>
</evidence>
<dbReference type="SMART" id="SM00448">
    <property type="entry name" value="REC"/>
    <property type="match status" value="1"/>
</dbReference>
<dbReference type="SMART" id="SM00862">
    <property type="entry name" value="Trans_reg_C"/>
    <property type="match status" value="1"/>
</dbReference>
<name>A0ABW4JDD3_9BACL</name>
<dbReference type="CDD" id="cd17620">
    <property type="entry name" value="REC_OmpR_KdpE-like"/>
    <property type="match status" value="1"/>
</dbReference>
<comment type="caution">
    <text evidence="10">The sequence shown here is derived from an EMBL/GenBank/DDBJ whole genome shotgun (WGS) entry which is preliminary data.</text>
</comment>
<keyword evidence="3" id="KW-0805">Transcription regulation</keyword>
<feature type="domain" description="OmpR/PhoB-type" evidence="9">
    <location>
        <begin position="128"/>
        <end position="228"/>
    </location>
</feature>
<dbReference type="EMBL" id="JBHUCX010000016">
    <property type="protein sequence ID" value="MFD1674089.1"/>
    <property type="molecule type" value="Genomic_DNA"/>
</dbReference>
<evidence type="ECO:0000259" key="9">
    <source>
        <dbReference type="PROSITE" id="PS51755"/>
    </source>
</evidence>
<evidence type="ECO:0000256" key="2">
    <source>
        <dbReference type="ARBA" id="ARBA00023012"/>
    </source>
</evidence>
<reference evidence="11" key="1">
    <citation type="journal article" date="2019" name="Int. J. Syst. Evol. Microbiol.">
        <title>The Global Catalogue of Microorganisms (GCM) 10K type strain sequencing project: providing services to taxonomists for standard genome sequencing and annotation.</title>
        <authorList>
            <consortium name="The Broad Institute Genomics Platform"/>
            <consortium name="The Broad Institute Genome Sequencing Center for Infectious Disease"/>
            <person name="Wu L."/>
            <person name="Ma J."/>
        </authorList>
    </citation>
    <scope>NUCLEOTIDE SEQUENCE [LARGE SCALE GENOMIC DNA]</scope>
    <source>
        <strain evidence="11">CGMCC 1.12286</strain>
    </source>
</reference>
<evidence type="ECO:0000259" key="8">
    <source>
        <dbReference type="PROSITE" id="PS50110"/>
    </source>
</evidence>
<feature type="DNA-binding region" description="OmpR/PhoB-type" evidence="7">
    <location>
        <begin position="128"/>
        <end position="228"/>
    </location>
</feature>
<dbReference type="PROSITE" id="PS51755">
    <property type="entry name" value="OMPR_PHOB"/>
    <property type="match status" value="1"/>
</dbReference>
<dbReference type="PANTHER" id="PTHR48111">
    <property type="entry name" value="REGULATOR OF RPOS"/>
    <property type="match status" value="1"/>
</dbReference>
<dbReference type="RefSeq" id="WP_377941813.1">
    <property type="nucleotide sequence ID" value="NZ_JBHUCX010000016.1"/>
</dbReference>
<dbReference type="InterPro" id="IPR001789">
    <property type="entry name" value="Sig_transdc_resp-reg_receiver"/>
</dbReference>
<evidence type="ECO:0000313" key="10">
    <source>
        <dbReference type="EMBL" id="MFD1674089.1"/>
    </source>
</evidence>
<dbReference type="Gene3D" id="6.10.250.690">
    <property type="match status" value="1"/>
</dbReference>
<dbReference type="Pfam" id="PF00486">
    <property type="entry name" value="Trans_reg_C"/>
    <property type="match status" value="1"/>
</dbReference>
<dbReference type="Pfam" id="PF00072">
    <property type="entry name" value="Response_reg"/>
    <property type="match status" value="1"/>
</dbReference>
<dbReference type="PANTHER" id="PTHR48111:SF50">
    <property type="entry name" value="KDP OPERON TRANSCRIPTIONAL REGULATORY PROTEIN KDPE"/>
    <property type="match status" value="1"/>
</dbReference>
<keyword evidence="11" id="KW-1185">Reference proteome</keyword>
<keyword evidence="2" id="KW-0902">Two-component regulatory system</keyword>
<dbReference type="PROSITE" id="PS50110">
    <property type="entry name" value="RESPONSE_REGULATORY"/>
    <property type="match status" value="1"/>
</dbReference>
<dbReference type="SUPFAM" id="SSF52172">
    <property type="entry name" value="CheY-like"/>
    <property type="match status" value="1"/>
</dbReference>
<dbReference type="Gene3D" id="3.40.50.2300">
    <property type="match status" value="1"/>
</dbReference>
<evidence type="ECO:0000256" key="4">
    <source>
        <dbReference type="ARBA" id="ARBA00023125"/>
    </source>
</evidence>
<accession>A0ABW4JDD3</accession>
<keyword evidence="1 6" id="KW-0597">Phosphoprotein</keyword>
<evidence type="ECO:0000256" key="6">
    <source>
        <dbReference type="PROSITE-ProRule" id="PRU00169"/>
    </source>
</evidence>
<proteinExistence type="predicted"/>
<protein>
    <submittedName>
        <fullName evidence="10">Response regulator</fullName>
    </submittedName>
</protein>
<dbReference type="InterPro" id="IPR001867">
    <property type="entry name" value="OmpR/PhoB-type_DNA-bd"/>
</dbReference>
<dbReference type="CDD" id="cd00383">
    <property type="entry name" value="trans_reg_C"/>
    <property type="match status" value="1"/>
</dbReference>
<sequence>MSESSKILVVDDEAQIRKLLRISLQAHGFQVSEAETGEDGIVQISTIRPDLVVLDLGLPDIEGIEVLRRVREWSQVPVIVLTARDQEEDKIEALNIGADDYVTKPFGMGELMARIRVALRHISKTTEEPILSLGPLVIDVSRRIVELNGEKVKLTPTEYELLKVLATNAGRVITHRALFEQVWGDKFYESDSQPVRVHIGNLRKKIEMDPTRPHLILTEPGVGYRFIPQGD</sequence>
<keyword evidence="5" id="KW-0804">Transcription</keyword>
<gene>
    <name evidence="10" type="ORF">ACFSB2_05105</name>
</gene>
<feature type="modified residue" description="4-aspartylphosphate" evidence="6">
    <location>
        <position position="55"/>
    </location>
</feature>
<dbReference type="InterPro" id="IPR036388">
    <property type="entry name" value="WH-like_DNA-bd_sf"/>
</dbReference>
<evidence type="ECO:0000256" key="7">
    <source>
        <dbReference type="PROSITE-ProRule" id="PRU01091"/>
    </source>
</evidence>
<dbReference type="InterPro" id="IPR039420">
    <property type="entry name" value="WalR-like"/>
</dbReference>
<dbReference type="InterPro" id="IPR011006">
    <property type="entry name" value="CheY-like_superfamily"/>
</dbReference>
<evidence type="ECO:0000256" key="1">
    <source>
        <dbReference type="ARBA" id="ARBA00022553"/>
    </source>
</evidence>
<dbReference type="Gene3D" id="1.10.10.10">
    <property type="entry name" value="Winged helix-like DNA-binding domain superfamily/Winged helix DNA-binding domain"/>
    <property type="match status" value="1"/>
</dbReference>
<evidence type="ECO:0000313" key="11">
    <source>
        <dbReference type="Proteomes" id="UP001597079"/>
    </source>
</evidence>
<feature type="domain" description="Response regulatory" evidence="8">
    <location>
        <begin position="6"/>
        <end position="119"/>
    </location>
</feature>